<reference evidence="3" key="2">
    <citation type="submission" date="2025-08" db="UniProtKB">
        <authorList>
            <consortium name="RefSeq"/>
        </authorList>
    </citation>
    <scope>IDENTIFICATION</scope>
</reference>
<sequence length="246" mass="29111">MEVTMINIEKLITTKLEEQKKSILSETVNLLKKQEKIFSDIISANLKIITDRLDKLENEFNKSKSKVMIIEKDINEIKESINFQEENFLKKISETNSLIAMEINNLKKKNIDLENRSRRNNLRIDGLTELPMESWNDCTKKVKDLFRNKLGISEDVIIERAHRIGKTNEDKSPRTIIIKLLDFQNKNKILTLSKKLKGTGIFINEDYANETMEIRKKLWEDVKRFRKEGKFAIIKYDKIFVRDFRK</sequence>
<dbReference type="RefSeq" id="XP_065642977.1">
    <property type="nucleotide sequence ID" value="XM_065786905.1"/>
</dbReference>
<evidence type="ECO:0000313" key="2">
    <source>
        <dbReference type="Proteomes" id="UP001652625"/>
    </source>
</evidence>
<organism evidence="2 3">
    <name type="scientific">Hydra vulgaris</name>
    <name type="common">Hydra</name>
    <name type="synonym">Hydra attenuata</name>
    <dbReference type="NCBI Taxonomy" id="6087"/>
    <lineage>
        <taxon>Eukaryota</taxon>
        <taxon>Metazoa</taxon>
        <taxon>Cnidaria</taxon>
        <taxon>Hydrozoa</taxon>
        <taxon>Hydroidolina</taxon>
        <taxon>Anthoathecata</taxon>
        <taxon>Aplanulata</taxon>
        <taxon>Hydridae</taxon>
        <taxon>Hydra</taxon>
    </lineage>
</organism>
<proteinExistence type="predicted"/>
<feature type="coiled-coil region" evidence="1">
    <location>
        <begin position="39"/>
        <end position="123"/>
    </location>
</feature>
<keyword evidence="2" id="KW-1185">Reference proteome</keyword>
<dbReference type="PANTHER" id="PTHR11505">
    <property type="entry name" value="L1 TRANSPOSABLE ELEMENT-RELATED"/>
    <property type="match status" value="1"/>
</dbReference>
<reference evidence="2" key="1">
    <citation type="submission" date="2025-05" db="UniProtKB">
        <authorList>
            <consortium name="RefSeq"/>
        </authorList>
    </citation>
    <scope>NUCLEOTIDE SEQUENCE [LARGE SCALE GENOMIC DNA]</scope>
</reference>
<dbReference type="GeneID" id="136074571"/>
<dbReference type="InterPro" id="IPR004244">
    <property type="entry name" value="Transposase_22"/>
</dbReference>
<dbReference type="Proteomes" id="UP001652625">
    <property type="component" value="Chromosome 01"/>
</dbReference>
<gene>
    <name evidence="3" type="primary">LOC136074571</name>
</gene>
<evidence type="ECO:0000256" key="1">
    <source>
        <dbReference type="SAM" id="Coils"/>
    </source>
</evidence>
<dbReference type="Gene3D" id="3.30.70.1820">
    <property type="entry name" value="L1 transposable element, RRM domain"/>
    <property type="match status" value="1"/>
</dbReference>
<protein>
    <submittedName>
        <fullName evidence="3">Leucine-rich repeat-containing protein DDB_G0290503</fullName>
    </submittedName>
</protein>
<name>A0ABM4B2F4_HYDVU</name>
<evidence type="ECO:0000313" key="3">
    <source>
        <dbReference type="RefSeq" id="XP_065642977.1"/>
    </source>
</evidence>
<keyword evidence="1" id="KW-0175">Coiled coil</keyword>
<accession>A0ABM4B2F4</accession>